<dbReference type="EMBL" id="RWJN01000194">
    <property type="protein sequence ID" value="TCD65177.1"/>
    <property type="molecule type" value="Genomic_DNA"/>
</dbReference>
<sequence length="93" mass="10099">MRFIDITTAILATFAATSVAFAAPTVDDTGDFLSRRFADAVYARGVHDGLQARDDASRQGRLVRRARSGFNTAPARPYPAGQMPYVHGWSPAQ</sequence>
<evidence type="ECO:0000256" key="1">
    <source>
        <dbReference type="SAM" id="SignalP"/>
    </source>
</evidence>
<feature type="chain" id="PRO_5020878398" evidence="1">
    <location>
        <begin position="23"/>
        <end position="93"/>
    </location>
</feature>
<feature type="signal peptide" evidence="1">
    <location>
        <begin position="1"/>
        <end position="22"/>
    </location>
</feature>
<accession>A0A4V6N751</accession>
<keyword evidence="1" id="KW-0732">Signal</keyword>
<dbReference type="Proteomes" id="UP000292702">
    <property type="component" value="Unassembled WGS sequence"/>
</dbReference>
<dbReference type="AlphaFoldDB" id="A0A4V6N751"/>
<evidence type="ECO:0000313" key="2">
    <source>
        <dbReference type="EMBL" id="TCD65177.1"/>
    </source>
</evidence>
<comment type="caution">
    <text evidence="2">The sequence shown here is derived from an EMBL/GenBank/DDBJ whole genome shotgun (WGS) entry which is preliminary data.</text>
</comment>
<organism evidence="2 3">
    <name type="scientific">Steccherinum ochraceum</name>
    <dbReference type="NCBI Taxonomy" id="92696"/>
    <lineage>
        <taxon>Eukaryota</taxon>
        <taxon>Fungi</taxon>
        <taxon>Dikarya</taxon>
        <taxon>Basidiomycota</taxon>
        <taxon>Agaricomycotina</taxon>
        <taxon>Agaricomycetes</taxon>
        <taxon>Polyporales</taxon>
        <taxon>Steccherinaceae</taxon>
        <taxon>Steccherinum</taxon>
    </lineage>
</organism>
<name>A0A4V6N751_9APHY</name>
<protein>
    <submittedName>
        <fullName evidence="2">Uncharacterized protein</fullName>
    </submittedName>
</protein>
<keyword evidence="3" id="KW-1185">Reference proteome</keyword>
<proteinExistence type="predicted"/>
<evidence type="ECO:0000313" key="3">
    <source>
        <dbReference type="Proteomes" id="UP000292702"/>
    </source>
</evidence>
<gene>
    <name evidence="2" type="ORF">EIP91_002999</name>
</gene>
<reference evidence="2 3" key="1">
    <citation type="submission" date="2018-11" db="EMBL/GenBank/DDBJ databases">
        <title>Genome assembly of Steccherinum ochraceum LE-BIN_3174, the white-rot fungus of the Steccherinaceae family (The Residual Polyporoid clade, Polyporales, Basidiomycota).</title>
        <authorList>
            <person name="Fedorova T.V."/>
            <person name="Glazunova O.A."/>
            <person name="Landesman E.O."/>
            <person name="Moiseenko K.V."/>
            <person name="Psurtseva N.V."/>
            <person name="Savinova O.S."/>
            <person name="Shakhova N.V."/>
            <person name="Tyazhelova T.V."/>
            <person name="Vasina D.V."/>
        </authorList>
    </citation>
    <scope>NUCLEOTIDE SEQUENCE [LARGE SCALE GENOMIC DNA]</scope>
    <source>
        <strain evidence="2 3">LE-BIN_3174</strain>
    </source>
</reference>